<protein>
    <recommendedName>
        <fullName evidence="10">Cytochrome P450</fullName>
    </recommendedName>
</protein>
<evidence type="ECO:0000256" key="7">
    <source>
        <dbReference type="RuleBase" id="RU000461"/>
    </source>
</evidence>
<keyword evidence="3 7" id="KW-0479">Metal-binding</keyword>
<evidence type="ECO:0000256" key="6">
    <source>
        <dbReference type="ARBA" id="ARBA00023033"/>
    </source>
</evidence>
<dbReference type="InterPro" id="IPR036396">
    <property type="entry name" value="Cyt_P450_sf"/>
</dbReference>
<evidence type="ECO:0000256" key="2">
    <source>
        <dbReference type="ARBA" id="ARBA00022617"/>
    </source>
</evidence>
<evidence type="ECO:0000256" key="4">
    <source>
        <dbReference type="ARBA" id="ARBA00023002"/>
    </source>
</evidence>
<dbReference type="AlphaFoldDB" id="A0A2S6GI75"/>
<dbReference type="PRINTS" id="PR00385">
    <property type="entry name" value="P450"/>
</dbReference>
<dbReference type="EMBL" id="PTIX01000017">
    <property type="protein sequence ID" value="PPK64919.1"/>
    <property type="molecule type" value="Genomic_DNA"/>
</dbReference>
<proteinExistence type="inferred from homology"/>
<evidence type="ECO:0000313" key="9">
    <source>
        <dbReference type="Proteomes" id="UP000239203"/>
    </source>
</evidence>
<dbReference type="PROSITE" id="PS00086">
    <property type="entry name" value="CYTOCHROME_P450"/>
    <property type="match status" value="1"/>
</dbReference>
<evidence type="ECO:0000313" key="8">
    <source>
        <dbReference type="EMBL" id="PPK64919.1"/>
    </source>
</evidence>
<accession>A0A2S6GI75</accession>
<dbReference type="GO" id="GO:0004497">
    <property type="term" value="F:monooxygenase activity"/>
    <property type="evidence" value="ECO:0007669"/>
    <property type="project" value="UniProtKB-KW"/>
</dbReference>
<dbReference type="PANTHER" id="PTHR46696">
    <property type="entry name" value="P450, PUTATIVE (EUROFUNG)-RELATED"/>
    <property type="match status" value="1"/>
</dbReference>
<dbReference type="Pfam" id="PF00067">
    <property type="entry name" value="p450"/>
    <property type="match status" value="1"/>
</dbReference>
<keyword evidence="6 7" id="KW-0503">Monooxygenase</keyword>
<dbReference type="RefSeq" id="WP_104481673.1">
    <property type="nucleotide sequence ID" value="NZ_CP154825.1"/>
</dbReference>
<evidence type="ECO:0000256" key="3">
    <source>
        <dbReference type="ARBA" id="ARBA00022723"/>
    </source>
</evidence>
<comment type="caution">
    <text evidence="8">The sequence shown here is derived from an EMBL/GenBank/DDBJ whole genome shotgun (WGS) entry which is preliminary data.</text>
</comment>
<evidence type="ECO:0000256" key="5">
    <source>
        <dbReference type="ARBA" id="ARBA00023004"/>
    </source>
</evidence>
<dbReference type="SUPFAM" id="SSF48264">
    <property type="entry name" value="Cytochrome P450"/>
    <property type="match status" value="1"/>
</dbReference>
<dbReference type="PANTHER" id="PTHR46696:SF1">
    <property type="entry name" value="CYTOCHROME P450 YJIB-RELATED"/>
    <property type="match status" value="1"/>
</dbReference>
<dbReference type="InterPro" id="IPR002397">
    <property type="entry name" value="Cyt_P450_B"/>
</dbReference>
<evidence type="ECO:0008006" key="10">
    <source>
        <dbReference type="Google" id="ProtNLM"/>
    </source>
</evidence>
<dbReference type="GO" id="GO:0016705">
    <property type="term" value="F:oxidoreductase activity, acting on paired donors, with incorporation or reduction of molecular oxygen"/>
    <property type="evidence" value="ECO:0007669"/>
    <property type="project" value="InterPro"/>
</dbReference>
<dbReference type="InterPro" id="IPR017972">
    <property type="entry name" value="Cyt_P450_CS"/>
</dbReference>
<dbReference type="Gene3D" id="1.10.630.10">
    <property type="entry name" value="Cytochrome P450"/>
    <property type="match status" value="1"/>
</dbReference>
<dbReference type="FunFam" id="1.10.630.10:FF:000018">
    <property type="entry name" value="Cytochrome P450 monooxygenase"/>
    <property type="match status" value="1"/>
</dbReference>
<dbReference type="CDD" id="cd20625">
    <property type="entry name" value="CYP164-like"/>
    <property type="match status" value="1"/>
</dbReference>
<sequence>MIPPASTSQAEAFGRLLDPANRADPYAPAAELRALGPVHRTPLGLRLLTRHADCAAVLQNSAWSHAAEAAQLHPSVPDEDATREMPTSFLWMDPPDHTRLRTLVSKAFVPRMVTRLRPRIEALAESLVDNALAAGDFDLVQEIAYPLPLTVVCELMGIPAQAHPDVQRWAQDLARGFDPDPLMTPEAHAARSAAARDFMAYLRGLVDERKSDPRDDLLTALSQVEDRGDVLTELELLSTCLTTVVAGHETTVNLVGSGLLALMRNPDQLALLRARPELIPSAVDELLRYEPPVQLTTRAATRPMTLAGDEFAPGDGVVVLINSGNRDEAVFDDPDRLDVTRYHDRTPAPARHLAFSLGIHYCLGAPLAQLEMRVLLEVLLRKVSDLEPLTDTPPYKPNLVVRGLAALPTRFTA</sequence>
<dbReference type="Proteomes" id="UP000239203">
    <property type="component" value="Unassembled WGS sequence"/>
</dbReference>
<reference evidence="8 9" key="1">
    <citation type="submission" date="2018-02" db="EMBL/GenBank/DDBJ databases">
        <title>Genomic Encyclopedia of Archaeal and Bacterial Type Strains, Phase II (KMG-II): from individual species to whole genera.</title>
        <authorList>
            <person name="Goeker M."/>
        </authorList>
    </citation>
    <scope>NUCLEOTIDE SEQUENCE [LARGE SCALE GENOMIC DNA]</scope>
    <source>
        <strain evidence="8 9">YU 961-1</strain>
    </source>
</reference>
<dbReference type="InterPro" id="IPR001128">
    <property type="entry name" value="Cyt_P450"/>
</dbReference>
<organism evidence="8 9">
    <name type="scientific">Actinokineospora auranticolor</name>
    <dbReference type="NCBI Taxonomy" id="155976"/>
    <lineage>
        <taxon>Bacteria</taxon>
        <taxon>Bacillati</taxon>
        <taxon>Actinomycetota</taxon>
        <taxon>Actinomycetes</taxon>
        <taxon>Pseudonocardiales</taxon>
        <taxon>Pseudonocardiaceae</taxon>
        <taxon>Actinokineospora</taxon>
    </lineage>
</organism>
<gene>
    <name evidence="8" type="ORF">CLV40_117158</name>
</gene>
<keyword evidence="5 7" id="KW-0408">Iron</keyword>
<dbReference type="PRINTS" id="PR00359">
    <property type="entry name" value="BP450"/>
</dbReference>
<keyword evidence="4 7" id="KW-0560">Oxidoreductase</keyword>
<keyword evidence="9" id="KW-1185">Reference proteome</keyword>
<dbReference type="GO" id="GO:0005506">
    <property type="term" value="F:iron ion binding"/>
    <property type="evidence" value="ECO:0007669"/>
    <property type="project" value="InterPro"/>
</dbReference>
<evidence type="ECO:0000256" key="1">
    <source>
        <dbReference type="ARBA" id="ARBA00010617"/>
    </source>
</evidence>
<name>A0A2S6GI75_9PSEU</name>
<comment type="similarity">
    <text evidence="1 7">Belongs to the cytochrome P450 family.</text>
</comment>
<dbReference type="OrthoDB" id="142769at2"/>
<keyword evidence="2 7" id="KW-0349">Heme</keyword>
<dbReference type="GO" id="GO:0020037">
    <property type="term" value="F:heme binding"/>
    <property type="evidence" value="ECO:0007669"/>
    <property type="project" value="InterPro"/>
</dbReference>